<keyword evidence="2" id="KW-1185">Reference proteome</keyword>
<comment type="caution">
    <text evidence="1">The sequence shown here is derived from an EMBL/GenBank/DDBJ whole genome shotgun (WGS) entry which is preliminary data.</text>
</comment>
<dbReference type="Proteomes" id="UP001148629">
    <property type="component" value="Unassembled WGS sequence"/>
</dbReference>
<evidence type="ECO:0000313" key="2">
    <source>
        <dbReference type="Proteomes" id="UP001148629"/>
    </source>
</evidence>
<sequence length="295" mass="32837">MVDSVVSDSATDSTAPGPAHPYFPADAIIPGYVANDKPVTELLVTFGAITGAVIGFALWQTTASKRPLRSIDRFAAAWFALCGFLHVAFEGYYLAYRHQLPSMSSLFAQLWKEYALSDSRYLTHDIFTISVETITFLAWGPLSLIAVAGIAKDTPSRHVVQVIVCTAHLYGVALYYLTNWNESRMHGVAYSRPETLYFWIYYVGFNLPWAVVPFVLLCDSWQQIGKAFVALEEKTRKKEDAPGQPVGCSVFLVWAVVDMDTASLNHHDQDQRHPTAGCFKINHSPPYALPGSLWH</sequence>
<organism evidence="1 2">
    <name type="scientific">Fusarium decemcellulare</name>
    <dbReference type="NCBI Taxonomy" id="57161"/>
    <lineage>
        <taxon>Eukaryota</taxon>
        <taxon>Fungi</taxon>
        <taxon>Dikarya</taxon>
        <taxon>Ascomycota</taxon>
        <taxon>Pezizomycotina</taxon>
        <taxon>Sordariomycetes</taxon>
        <taxon>Hypocreomycetidae</taxon>
        <taxon>Hypocreales</taxon>
        <taxon>Nectriaceae</taxon>
        <taxon>Fusarium</taxon>
        <taxon>Fusarium decemcellulare species complex</taxon>
    </lineage>
</organism>
<dbReference type="EMBL" id="JANRMS010004460">
    <property type="protein sequence ID" value="KAJ3508650.1"/>
    <property type="molecule type" value="Genomic_DNA"/>
</dbReference>
<name>A0ACC1RD94_9HYPO</name>
<protein>
    <submittedName>
        <fullName evidence="1">Uncharacterized protein</fullName>
    </submittedName>
</protein>
<gene>
    <name evidence="1" type="ORF">NM208_g15790</name>
</gene>
<proteinExistence type="predicted"/>
<accession>A0ACC1RD94</accession>
<evidence type="ECO:0000313" key="1">
    <source>
        <dbReference type="EMBL" id="KAJ3508650.1"/>
    </source>
</evidence>
<reference evidence="1" key="1">
    <citation type="submission" date="2022-08" db="EMBL/GenBank/DDBJ databases">
        <title>Genome Sequence of Fusarium decemcellulare.</title>
        <authorList>
            <person name="Buettner E."/>
        </authorList>
    </citation>
    <scope>NUCLEOTIDE SEQUENCE</scope>
    <source>
        <strain evidence="1">Babe19</strain>
    </source>
</reference>